<dbReference type="EMBL" id="OW152814">
    <property type="protein sequence ID" value="CAH2049953.1"/>
    <property type="molecule type" value="Genomic_DNA"/>
</dbReference>
<feature type="compositionally biased region" description="Polar residues" evidence="1">
    <location>
        <begin position="196"/>
        <end position="206"/>
    </location>
</feature>
<feature type="chain" id="PRO_5047121691" evidence="2">
    <location>
        <begin position="19"/>
        <end position="206"/>
    </location>
</feature>
<sequence length="206" mass="21191">MKSFVFAFVIVGLSQALAEESGDVGHNRVRRTLLKKKLCYILGHCSNEYGGYGGYGGGYGGHGGGYGGNGGGYGGNGGGYGGYPAPINIGISQSQSSSSAGGGGFGSGYYPNNYQYNGGYGGPAVPGGYGYRRPGYFNNGYGASNNQFNGNYYGGNGRPQGYSGYQGPFGNFYDEGDRPSSDGHEDGSDYDGHGRSASQVTSRSDS</sequence>
<feature type="compositionally biased region" description="Basic and acidic residues" evidence="1">
    <location>
        <begin position="175"/>
        <end position="194"/>
    </location>
</feature>
<feature type="region of interest" description="Disordered" evidence="1">
    <location>
        <begin position="152"/>
        <end position="206"/>
    </location>
</feature>
<keyword evidence="4" id="KW-1185">Reference proteome</keyword>
<name>A0ABN8I775_9NEOP</name>
<evidence type="ECO:0000313" key="4">
    <source>
        <dbReference type="Proteomes" id="UP000837857"/>
    </source>
</evidence>
<evidence type="ECO:0000313" key="3">
    <source>
        <dbReference type="EMBL" id="CAH2049953.1"/>
    </source>
</evidence>
<protein>
    <submittedName>
        <fullName evidence="3">Uncharacterized protein</fullName>
    </submittedName>
</protein>
<organism evidence="3 4">
    <name type="scientific">Iphiclides podalirius</name>
    <name type="common">scarce swallowtail</name>
    <dbReference type="NCBI Taxonomy" id="110791"/>
    <lineage>
        <taxon>Eukaryota</taxon>
        <taxon>Metazoa</taxon>
        <taxon>Ecdysozoa</taxon>
        <taxon>Arthropoda</taxon>
        <taxon>Hexapoda</taxon>
        <taxon>Insecta</taxon>
        <taxon>Pterygota</taxon>
        <taxon>Neoptera</taxon>
        <taxon>Endopterygota</taxon>
        <taxon>Lepidoptera</taxon>
        <taxon>Glossata</taxon>
        <taxon>Ditrysia</taxon>
        <taxon>Papilionoidea</taxon>
        <taxon>Papilionidae</taxon>
        <taxon>Papilioninae</taxon>
        <taxon>Iphiclides</taxon>
    </lineage>
</organism>
<dbReference type="Proteomes" id="UP000837857">
    <property type="component" value="Chromosome 2"/>
</dbReference>
<evidence type="ECO:0000256" key="2">
    <source>
        <dbReference type="SAM" id="SignalP"/>
    </source>
</evidence>
<accession>A0ABN8I775</accession>
<feature type="signal peptide" evidence="2">
    <location>
        <begin position="1"/>
        <end position="18"/>
    </location>
</feature>
<feature type="non-terminal residue" evidence="3">
    <location>
        <position position="206"/>
    </location>
</feature>
<keyword evidence="2" id="KW-0732">Signal</keyword>
<evidence type="ECO:0000256" key="1">
    <source>
        <dbReference type="SAM" id="MobiDB-lite"/>
    </source>
</evidence>
<gene>
    <name evidence="3" type="ORF">IPOD504_LOCUS7125</name>
</gene>
<proteinExistence type="predicted"/>
<reference evidence="3" key="1">
    <citation type="submission" date="2022-03" db="EMBL/GenBank/DDBJ databases">
        <authorList>
            <person name="Martin H S."/>
        </authorList>
    </citation>
    <scope>NUCLEOTIDE SEQUENCE</scope>
</reference>